<feature type="transmembrane region" description="Helical" evidence="1">
    <location>
        <begin position="281"/>
        <end position="300"/>
    </location>
</feature>
<comment type="caution">
    <text evidence="4">The sequence shown here is derived from an EMBL/GenBank/DDBJ whole genome shotgun (WGS) entry which is preliminary data.</text>
</comment>
<dbReference type="InterPro" id="IPR050721">
    <property type="entry name" value="Trk_Ktr_HKT_K-transport"/>
</dbReference>
<feature type="transmembrane region" description="Helical" evidence="1">
    <location>
        <begin position="254"/>
        <end position="275"/>
    </location>
</feature>
<sequence>MARATWLTRAGVPGRYVRRRSPEPTEQRGRPVAGHLIVCGDDPLTYRLASELVTQHGRQVTVILPNRRRNHGPQISRLAVRVIESERLDADAFRRARVATADAVAVMRQDDVGNIHVALQAQELNPRVHLVLRMFNLGLGLGVRTLFHDCVVLSDAAMAAPAFVAEALGEAAPVQVRLSGRRALHVVAREAVPESRIVCALADTRGDRTVLLPRDPASANLVLALADTDDEPTTPPRRKARPWAAIVLIANRKLVQAALALVVLLIAGTGVLAMVRGDLTWYDAAYLTILAALGGADANVDAGAVEKILQTMLTVVSIALIPVVTAAVVEAVVNARLAIALGGLRDPVSDHVVVVGLGNVGTRVIRQLHQRGIQVVAIDKTDDARGAALARELDVPLIVGDASREEILRAASVQTCRALVVLSTDDVVNLEAALHGRALNAGVRVVLRLFDGDFADRVERAFRIDVSRSVSYLAAPAFAAAMLQRDVIGAIPVNRRVLLIADLPVCAGSAAVGARIGTLNAMDGVRVIAVTHSGSTTWSPGADRQVHVDDRLLLVTTRDGLGRVVAATSA</sequence>
<feature type="transmembrane region" description="Helical" evidence="1">
    <location>
        <begin position="312"/>
        <end position="333"/>
    </location>
</feature>
<feature type="domain" description="RCK N-terminal" evidence="2">
    <location>
        <begin position="349"/>
        <end position="470"/>
    </location>
</feature>
<dbReference type="PANTHER" id="PTHR43833">
    <property type="entry name" value="POTASSIUM CHANNEL PROTEIN 2-RELATED-RELATED"/>
    <property type="match status" value="1"/>
</dbReference>
<dbReference type="Proteomes" id="UP000612585">
    <property type="component" value="Unassembled WGS sequence"/>
</dbReference>
<accession>A0A8J4DY11</accession>
<dbReference type="EMBL" id="BOPG01000009">
    <property type="protein sequence ID" value="GIJ53953.1"/>
    <property type="molecule type" value="Genomic_DNA"/>
</dbReference>
<dbReference type="GO" id="GO:0006813">
    <property type="term" value="P:potassium ion transport"/>
    <property type="evidence" value="ECO:0007669"/>
    <property type="project" value="InterPro"/>
</dbReference>
<dbReference type="Gene3D" id="3.30.70.1450">
    <property type="entry name" value="Regulator of K+ conductance, C-terminal domain"/>
    <property type="match status" value="1"/>
</dbReference>
<dbReference type="AlphaFoldDB" id="A0A8J4DY11"/>
<keyword evidence="1" id="KW-0812">Transmembrane</keyword>
<dbReference type="InterPro" id="IPR036721">
    <property type="entry name" value="RCK_C_sf"/>
</dbReference>
<proteinExistence type="predicted"/>
<dbReference type="RefSeq" id="WP_203988463.1">
    <property type="nucleotide sequence ID" value="NZ_BOPG01000009.1"/>
</dbReference>
<dbReference type="InterPro" id="IPR006037">
    <property type="entry name" value="RCK_C"/>
</dbReference>
<dbReference type="PROSITE" id="PS51202">
    <property type="entry name" value="RCK_C"/>
    <property type="match status" value="1"/>
</dbReference>
<dbReference type="GO" id="GO:0008324">
    <property type="term" value="F:monoatomic cation transmembrane transporter activity"/>
    <property type="evidence" value="ECO:0007669"/>
    <property type="project" value="InterPro"/>
</dbReference>
<name>A0A8J4DY11_9ACTN</name>
<dbReference type="PANTHER" id="PTHR43833:SF11">
    <property type="entry name" value="VOLTAGE-GATED POTASSIUM CHANNEL KCH"/>
    <property type="match status" value="1"/>
</dbReference>
<evidence type="ECO:0000313" key="4">
    <source>
        <dbReference type="EMBL" id="GIJ53953.1"/>
    </source>
</evidence>
<evidence type="ECO:0000256" key="1">
    <source>
        <dbReference type="SAM" id="Phobius"/>
    </source>
</evidence>
<dbReference type="InterPro" id="IPR003148">
    <property type="entry name" value="RCK_N"/>
</dbReference>
<feature type="domain" description="RCK C-terminal" evidence="3">
    <location>
        <begin position="488"/>
        <end position="570"/>
    </location>
</feature>
<dbReference type="SUPFAM" id="SSF51735">
    <property type="entry name" value="NAD(P)-binding Rossmann-fold domains"/>
    <property type="match status" value="2"/>
</dbReference>
<reference evidence="4" key="1">
    <citation type="submission" date="2021-01" db="EMBL/GenBank/DDBJ databases">
        <title>Whole genome shotgun sequence of Virgisporangium aurantiacum NBRC 16421.</title>
        <authorList>
            <person name="Komaki H."/>
            <person name="Tamura T."/>
        </authorList>
    </citation>
    <scope>NUCLEOTIDE SEQUENCE</scope>
    <source>
        <strain evidence="4">NBRC 16421</strain>
    </source>
</reference>
<evidence type="ECO:0000259" key="3">
    <source>
        <dbReference type="PROSITE" id="PS51202"/>
    </source>
</evidence>
<evidence type="ECO:0000313" key="5">
    <source>
        <dbReference type="Proteomes" id="UP000612585"/>
    </source>
</evidence>
<evidence type="ECO:0000259" key="2">
    <source>
        <dbReference type="PROSITE" id="PS51201"/>
    </source>
</evidence>
<gene>
    <name evidence="4" type="ORF">Vau01_014690</name>
</gene>
<keyword evidence="5" id="KW-1185">Reference proteome</keyword>
<dbReference type="Pfam" id="PF02254">
    <property type="entry name" value="TrkA_N"/>
    <property type="match status" value="2"/>
</dbReference>
<dbReference type="SUPFAM" id="SSF116726">
    <property type="entry name" value="TrkA C-terminal domain-like"/>
    <property type="match status" value="1"/>
</dbReference>
<protein>
    <submittedName>
        <fullName evidence="4">Potassium transporter TrkA</fullName>
    </submittedName>
</protein>
<keyword evidence="1" id="KW-0472">Membrane</keyword>
<dbReference type="Gene3D" id="3.40.50.720">
    <property type="entry name" value="NAD(P)-binding Rossmann-like Domain"/>
    <property type="match status" value="2"/>
</dbReference>
<dbReference type="InterPro" id="IPR036291">
    <property type="entry name" value="NAD(P)-bd_dom_sf"/>
</dbReference>
<keyword evidence="1" id="KW-1133">Transmembrane helix</keyword>
<dbReference type="PROSITE" id="PS51201">
    <property type="entry name" value="RCK_N"/>
    <property type="match status" value="1"/>
</dbReference>
<organism evidence="4 5">
    <name type="scientific">Virgisporangium aurantiacum</name>
    <dbReference type="NCBI Taxonomy" id="175570"/>
    <lineage>
        <taxon>Bacteria</taxon>
        <taxon>Bacillati</taxon>
        <taxon>Actinomycetota</taxon>
        <taxon>Actinomycetes</taxon>
        <taxon>Micromonosporales</taxon>
        <taxon>Micromonosporaceae</taxon>
        <taxon>Virgisporangium</taxon>
    </lineage>
</organism>